<evidence type="ECO:0000256" key="1">
    <source>
        <dbReference type="ARBA" id="ARBA00004651"/>
    </source>
</evidence>
<evidence type="ECO:0000313" key="8">
    <source>
        <dbReference type="Proteomes" id="UP000291078"/>
    </source>
</evidence>
<feature type="transmembrane region" description="Helical" evidence="6">
    <location>
        <begin position="130"/>
        <end position="153"/>
    </location>
</feature>
<feature type="transmembrane region" description="Helical" evidence="6">
    <location>
        <begin position="54"/>
        <end position="74"/>
    </location>
</feature>
<feature type="transmembrane region" description="Helical" evidence="6">
    <location>
        <begin position="208"/>
        <end position="233"/>
    </location>
</feature>
<evidence type="ECO:0000256" key="5">
    <source>
        <dbReference type="ARBA" id="ARBA00023136"/>
    </source>
</evidence>
<dbReference type="GO" id="GO:0005886">
    <property type="term" value="C:plasma membrane"/>
    <property type="evidence" value="ECO:0007669"/>
    <property type="project" value="UniProtKB-SubCell"/>
</dbReference>
<keyword evidence="4 6" id="KW-1133">Transmembrane helix</keyword>
<feature type="transmembrane region" description="Helical" evidence="6">
    <location>
        <begin position="94"/>
        <end position="118"/>
    </location>
</feature>
<comment type="subcellular location">
    <subcellularLocation>
        <location evidence="1">Cell membrane</location>
        <topology evidence="1">Multi-pass membrane protein</topology>
    </subcellularLocation>
</comment>
<keyword evidence="5 6" id="KW-0472">Membrane</keyword>
<accession>A0A4V2FEY4</accession>
<dbReference type="PANTHER" id="PTHR39087">
    <property type="entry name" value="UPF0104 MEMBRANE PROTEIN MJ1595"/>
    <property type="match status" value="1"/>
</dbReference>
<keyword evidence="3 6" id="KW-0812">Transmembrane</keyword>
<proteinExistence type="predicted"/>
<sequence>MTTTAHSRKRLVRWSLVKRVAGLAFVAIVVVLIWRSLSGIDWNEVLGALKSYRFITLLPAMGLACLSFTLHASFDLLGRRYTGHHLGAWRVMLIAWLAYIFNLNVGAMIGGIGMRLRLYTRFGISASQVAGIYTIAVVTNWTGYMLLAGAMFLWQPPTLPASWGISGWLLQVLGAVMLLAGVGYLVACGLLRQRSLKVRGRSFQLPTLRFAIGQTVISVVNWITLGAIINLLLPPEVSLPMALTALLVAAVAGAVAHIPAGIGVLETVFVVMLGHLVPESTVVAALICYRAIYYLLPMVIATALYGWMELRGARAARVGRA</sequence>
<evidence type="ECO:0000256" key="6">
    <source>
        <dbReference type="SAM" id="Phobius"/>
    </source>
</evidence>
<feature type="transmembrane region" description="Helical" evidence="6">
    <location>
        <begin position="292"/>
        <end position="310"/>
    </location>
</feature>
<dbReference type="EMBL" id="SGXM01000009">
    <property type="protein sequence ID" value="RZT31389.1"/>
    <property type="molecule type" value="Genomic_DNA"/>
</dbReference>
<dbReference type="AlphaFoldDB" id="A0A4V2FEY4"/>
<feature type="transmembrane region" description="Helical" evidence="6">
    <location>
        <begin position="165"/>
        <end position="187"/>
    </location>
</feature>
<protein>
    <submittedName>
        <fullName evidence="7">Uncharacterized protein</fullName>
    </submittedName>
</protein>
<evidence type="ECO:0000256" key="4">
    <source>
        <dbReference type="ARBA" id="ARBA00022989"/>
    </source>
</evidence>
<evidence type="ECO:0000256" key="2">
    <source>
        <dbReference type="ARBA" id="ARBA00022475"/>
    </source>
</evidence>
<gene>
    <name evidence="7" type="ORF">EV147_4570</name>
</gene>
<dbReference type="RefSeq" id="WP_130393460.1">
    <property type="nucleotide sequence ID" value="NZ_SGXM01000009.1"/>
</dbReference>
<dbReference type="Pfam" id="PF03706">
    <property type="entry name" value="LPG_synthase_TM"/>
    <property type="match status" value="1"/>
</dbReference>
<organism evidence="7 8">
    <name type="scientific">Cupriavidus agavae</name>
    <dbReference type="NCBI Taxonomy" id="1001822"/>
    <lineage>
        <taxon>Bacteria</taxon>
        <taxon>Pseudomonadati</taxon>
        <taxon>Pseudomonadota</taxon>
        <taxon>Betaproteobacteria</taxon>
        <taxon>Burkholderiales</taxon>
        <taxon>Burkholderiaceae</taxon>
        <taxon>Cupriavidus</taxon>
    </lineage>
</organism>
<comment type="caution">
    <text evidence="7">The sequence shown here is derived from an EMBL/GenBank/DDBJ whole genome shotgun (WGS) entry which is preliminary data.</text>
</comment>
<dbReference type="PANTHER" id="PTHR39087:SF2">
    <property type="entry name" value="UPF0104 MEMBRANE PROTEIN MJ1595"/>
    <property type="match status" value="1"/>
</dbReference>
<evidence type="ECO:0000256" key="3">
    <source>
        <dbReference type="ARBA" id="ARBA00022692"/>
    </source>
</evidence>
<evidence type="ECO:0000313" key="7">
    <source>
        <dbReference type="EMBL" id="RZT31389.1"/>
    </source>
</evidence>
<dbReference type="OrthoDB" id="5998304at2"/>
<feature type="transmembrane region" description="Helical" evidence="6">
    <location>
        <begin position="16"/>
        <end position="34"/>
    </location>
</feature>
<dbReference type="Proteomes" id="UP000291078">
    <property type="component" value="Unassembled WGS sequence"/>
</dbReference>
<dbReference type="InterPro" id="IPR022791">
    <property type="entry name" value="L-PG_synthase/AglD"/>
</dbReference>
<reference evidence="7 8" key="1">
    <citation type="journal article" date="2015" name="Stand. Genomic Sci.">
        <title>Genomic Encyclopedia of Bacterial and Archaeal Type Strains, Phase III: the genomes of soil and plant-associated and newly described type strains.</title>
        <authorList>
            <person name="Whitman W.B."/>
            <person name="Woyke T."/>
            <person name="Klenk H.P."/>
            <person name="Zhou Y."/>
            <person name="Lilburn T.G."/>
            <person name="Beck B.J."/>
            <person name="De Vos P."/>
            <person name="Vandamme P."/>
            <person name="Eisen J.A."/>
            <person name="Garrity G."/>
            <person name="Hugenholtz P."/>
            <person name="Kyrpides N.C."/>
        </authorList>
    </citation>
    <scope>NUCLEOTIDE SEQUENCE [LARGE SCALE GENOMIC DNA]</scope>
    <source>
        <strain evidence="7 8">ASC-9842</strain>
    </source>
</reference>
<name>A0A4V2FEY4_9BURK</name>
<keyword evidence="8" id="KW-1185">Reference proteome</keyword>
<feature type="transmembrane region" description="Helical" evidence="6">
    <location>
        <begin position="239"/>
        <end position="260"/>
    </location>
</feature>
<keyword evidence="2" id="KW-1003">Cell membrane</keyword>